<dbReference type="SUPFAM" id="SSF52266">
    <property type="entry name" value="SGNH hydrolase"/>
    <property type="match status" value="1"/>
</dbReference>
<reference evidence="1" key="1">
    <citation type="journal article" date="2014" name="Int. J. Syst. Evol. Microbiol.">
        <title>Complete genome sequence of Corynebacterium casei LMG S-19264T (=DSM 44701T), isolated from a smear-ripened cheese.</title>
        <authorList>
            <consortium name="US DOE Joint Genome Institute (JGI-PGF)"/>
            <person name="Walter F."/>
            <person name="Albersmeier A."/>
            <person name="Kalinowski J."/>
            <person name="Ruckert C."/>
        </authorList>
    </citation>
    <scope>NUCLEOTIDE SEQUENCE</scope>
    <source>
        <strain evidence="1">VKM B-2347</strain>
    </source>
</reference>
<dbReference type="Gene3D" id="3.40.50.1110">
    <property type="entry name" value="SGNH hydrolase"/>
    <property type="match status" value="1"/>
</dbReference>
<dbReference type="InterPro" id="IPR001087">
    <property type="entry name" value="GDSL"/>
</dbReference>
<evidence type="ECO:0000313" key="2">
    <source>
        <dbReference type="Proteomes" id="UP001143372"/>
    </source>
</evidence>
<dbReference type="InterPro" id="IPR036514">
    <property type="entry name" value="SGNH_hydro_sf"/>
</dbReference>
<keyword evidence="2" id="KW-1185">Reference proteome</keyword>
<dbReference type="Pfam" id="PF00657">
    <property type="entry name" value="Lipase_GDSL"/>
    <property type="match status" value="1"/>
</dbReference>
<dbReference type="RefSeq" id="WP_271167267.1">
    <property type="nucleotide sequence ID" value="NZ_BSFI01000003.1"/>
</dbReference>
<sequence>MASIADFKAALLNTYRDFVSAGIPATRPKNPEKSDIRKVLGSYLVDILTDLKNSTVQGDAVLKGSWVDLAATLGTRDGQIGEVNGDAGSHTDPITGATVANSGRFTWDAAASAWKWIAADTLSSKADKSELDEVSDALAEVEPRVAVIELDEDGEDIAFKNAARRLLALMRGDGGLQTAFFETGDGGDSLVVHGPGRRALLRVGPDGVSLPGYAKAAAVARLASRVNPAAMSAPIFGPHLFFTTGSTQLVHPHSIQPVRTDGPQAIVTIEADAVPPAVPHPPLSSRDDPLVLTGDLLTGSATLITRAVGGDQLLTAPLTVLRKATPVTGSPAPKVLLLGDSITNRQTGYFTRAYLTSWGFAPLFVGTMGGSTTTSTTQAAGPLGEGREGWAYGDYFGVDTDDDCTSVVAAGGETAYQALSKADKLHANPFLRAAVAGDPANRQFTGPYGTFVFDFAFYLSRFALATPDVVLFNLGMNDVLEKGAAAVDQVARYLPIMLESLRAAAPSAKIVLWQTIDPKSAAGDTRWSSAHRAVIAKTLEVVLSLRATDANIYFLNVHAAQSAECGFARSAAAADAVTGVSAASYSDITHPTATNRTLHARMLADAIACLSA</sequence>
<dbReference type="CDD" id="cd00229">
    <property type="entry name" value="SGNH_hydrolase"/>
    <property type="match status" value="1"/>
</dbReference>
<dbReference type="Proteomes" id="UP001143372">
    <property type="component" value="Unassembled WGS sequence"/>
</dbReference>
<name>A0A9W6MU38_9HYPH</name>
<gene>
    <name evidence="1" type="ORF">GCM10008179_06370</name>
</gene>
<protein>
    <submittedName>
        <fullName evidence="1">Uncharacterized protein</fullName>
    </submittedName>
</protein>
<reference evidence="1" key="2">
    <citation type="submission" date="2023-01" db="EMBL/GenBank/DDBJ databases">
        <authorList>
            <person name="Sun Q."/>
            <person name="Evtushenko L."/>
        </authorList>
    </citation>
    <scope>NUCLEOTIDE SEQUENCE</scope>
    <source>
        <strain evidence="1">VKM B-2347</strain>
    </source>
</reference>
<dbReference type="EMBL" id="BSFI01000003">
    <property type="protein sequence ID" value="GLK66999.1"/>
    <property type="molecule type" value="Genomic_DNA"/>
</dbReference>
<accession>A0A9W6MU38</accession>
<comment type="caution">
    <text evidence="1">The sequence shown here is derived from an EMBL/GenBank/DDBJ whole genome shotgun (WGS) entry which is preliminary data.</text>
</comment>
<organism evidence="1 2">
    <name type="scientific">Hansschlegelia plantiphila</name>
    <dbReference type="NCBI Taxonomy" id="374655"/>
    <lineage>
        <taxon>Bacteria</taxon>
        <taxon>Pseudomonadati</taxon>
        <taxon>Pseudomonadota</taxon>
        <taxon>Alphaproteobacteria</taxon>
        <taxon>Hyphomicrobiales</taxon>
        <taxon>Methylopilaceae</taxon>
        <taxon>Hansschlegelia</taxon>
    </lineage>
</organism>
<dbReference type="GO" id="GO:0016788">
    <property type="term" value="F:hydrolase activity, acting on ester bonds"/>
    <property type="evidence" value="ECO:0007669"/>
    <property type="project" value="InterPro"/>
</dbReference>
<evidence type="ECO:0000313" key="1">
    <source>
        <dbReference type="EMBL" id="GLK66999.1"/>
    </source>
</evidence>
<dbReference type="AlphaFoldDB" id="A0A9W6MU38"/>
<proteinExistence type="predicted"/>